<gene>
    <name evidence="7" type="primary">rbn</name>
    <name evidence="7" type="ORF">BSEPE_0950</name>
</gene>
<dbReference type="AlphaFoldDB" id="A0A0P0URR8"/>
<comment type="subcellular location">
    <subcellularLocation>
        <location evidence="1">Cell membrane</location>
        <topology evidence="1">Multi-pass membrane protein</topology>
    </subcellularLocation>
</comment>
<evidence type="ECO:0000313" key="7">
    <source>
        <dbReference type="EMBL" id="BAS67941.1"/>
    </source>
</evidence>
<evidence type="ECO:0000256" key="6">
    <source>
        <dbReference type="SAM" id="Phobius"/>
    </source>
</evidence>
<feature type="transmembrane region" description="Helical" evidence="6">
    <location>
        <begin position="124"/>
        <end position="148"/>
    </location>
</feature>
<organism evidence="7 8">
    <name type="scientific">endosymbiont of Bathymodiolus septemdierum str. Myojin knoll</name>
    <dbReference type="NCBI Taxonomy" id="1303921"/>
    <lineage>
        <taxon>Bacteria</taxon>
        <taxon>Pseudomonadati</taxon>
        <taxon>Pseudomonadota</taxon>
        <taxon>Gammaproteobacteria</taxon>
        <taxon>sulfur-oxidizing symbionts</taxon>
    </lineage>
</organism>
<dbReference type="OrthoDB" id="9808671at2"/>
<dbReference type="Proteomes" id="UP000067399">
    <property type="component" value="Chromosome"/>
</dbReference>
<evidence type="ECO:0000256" key="2">
    <source>
        <dbReference type="ARBA" id="ARBA00022475"/>
    </source>
</evidence>
<keyword evidence="5 6" id="KW-0472">Membrane</keyword>
<evidence type="ECO:0000256" key="4">
    <source>
        <dbReference type="ARBA" id="ARBA00022989"/>
    </source>
</evidence>
<keyword evidence="3 6" id="KW-0812">Transmembrane</keyword>
<feature type="transmembrane region" description="Helical" evidence="6">
    <location>
        <begin position="194"/>
        <end position="217"/>
    </location>
</feature>
<feature type="transmembrane region" description="Helical" evidence="6">
    <location>
        <begin position="87"/>
        <end position="104"/>
    </location>
</feature>
<dbReference type="GO" id="GO:0005886">
    <property type="term" value="C:plasma membrane"/>
    <property type="evidence" value="ECO:0007669"/>
    <property type="project" value="UniProtKB-SubCell"/>
</dbReference>
<dbReference type="EMBL" id="AP013042">
    <property type="protein sequence ID" value="BAS67941.1"/>
    <property type="molecule type" value="Genomic_DNA"/>
</dbReference>
<accession>A0A0P0URR8</accession>
<dbReference type="Pfam" id="PF03631">
    <property type="entry name" value="Virul_fac_BrkB"/>
    <property type="match status" value="1"/>
</dbReference>
<feature type="transmembrane region" description="Helical" evidence="6">
    <location>
        <begin position="154"/>
        <end position="182"/>
    </location>
</feature>
<dbReference type="STRING" id="1303921.BSEPE_0950"/>
<evidence type="ECO:0000256" key="3">
    <source>
        <dbReference type="ARBA" id="ARBA00022692"/>
    </source>
</evidence>
<dbReference type="NCBIfam" id="TIGR00765">
    <property type="entry name" value="yihY_not_rbn"/>
    <property type="match status" value="1"/>
</dbReference>
<evidence type="ECO:0000313" key="8">
    <source>
        <dbReference type="Proteomes" id="UP000067399"/>
    </source>
</evidence>
<keyword evidence="2" id="KW-1003">Cell membrane</keyword>
<proteinExistence type="predicted"/>
<dbReference type="PANTHER" id="PTHR30213">
    <property type="entry name" value="INNER MEMBRANE PROTEIN YHJD"/>
    <property type="match status" value="1"/>
</dbReference>
<sequence length="261" mass="29683">MNTLKLALTHLKLKNGFDSAAVLSFSTLFAIVPTLTLVFSVFSLSPYFSDLQQYLEIFLFEQLLPKNYEVISQYIHQFIASAQKLKGVSIVFLILAAFFLFRQVDHRINSVWGARKKRHFGLGLLKYLLVLVLGPLFLAGSLFVSSYLSASKLFIFVPMGGIFISSLPIILSAIGLGLLYYFIPSEKITVKNALKSGFITAFFLEILKSILLIYINYFPLYELIYGALSMLLLFMLWVYFSWVLVLFGASMSFCLYQKQEQ</sequence>
<dbReference type="KEGG" id="ebh:BSEPE_0950"/>
<reference evidence="7 8" key="2">
    <citation type="journal article" date="2016" name="ISME J.">
        <title>Heterogeneous composition of key metabolic gene clusters in a vent mussel symbiont population.</title>
        <authorList>
            <person name="Ikuta T."/>
            <person name="Takaki Y."/>
            <person name="Nagai Y."/>
            <person name="Shimamura S."/>
            <person name="Tsuda M."/>
            <person name="Kawagucci S."/>
            <person name="Aoki Y."/>
            <person name="Inoue K."/>
            <person name="Teruya M."/>
            <person name="Satou K."/>
            <person name="Teruya K."/>
            <person name="Shimoji M."/>
            <person name="Tamotsu H."/>
            <person name="Hirano T."/>
            <person name="Maruyama T."/>
            <person name="Yoshida T."/>
        </authorList>
    </citation>
    <scope>NUCLEOTIDE SEQUENCE [LARGE SCALE GENOMIC DNA]</scope>
    <source>
        <strain evidence="7 8">Myojin Knoll</strain>
    </source>
</reference>
<dbReference type="PIRSF" id="PIRSF035875">
    <property type="entry name" value="RNase_BN"/>
    <property type="match status" value="1"/>
</dbReference>
<dbReference type="RefSeq" id="WP_066044656.1">
    <property type="nucleotide sequence ID" value="NZ_AP013042.1"/>
</dbReference>
<reference evidence="7 8" key="1">
    <citation type="journal article" date="2000" name="Mar. Ecol. Prog. Ser.">
        <title>Phylogenetic characterization of endosymbionts in three hydrothermal vent mussels: influence on host distributions.</title>
        <authorList>
            <person name="Fujiwara Y."/>
            <person name="Takai K."/>
            <person name="Uematsu K."/>
            <person name="Tsuchida S."/>
            <person name="Hunt J.C."/>
            <person name="Hashimoto J."/>
        </authorList>
    </citation>
    <scope>NUCLEOTIDE SEQUENCE [LARGE SCALE GENOMIC DNA]</scope>
    <source>
        <strain evidence="7 8">Myojin Knoll</strain>
    </source>
</reference>
<evidence type="ECO:0000256" key="1">
    <source>
        <dbReference type="ARBA" id="ARBA00004651"/>
    </source>
</evidence>
<keyword evidence="4 6" id="KW-1133">Transmembrane helix</keyword>
<dbReference type="PANTHER" id="PTHR30213:SF0">
    <property type="entry name" value="UPF0761 MEMBRANE PROTEIN YIHY"/>
    <property type="match status" value="1"/>
</dbReference>
<dbReference type="InterPro" id="IPR017039">
    <property type="entry name" value="Virul_fac_BrkB"/>
</dbReference>
<feature type="transmembrane region" description="Helical" evidence="6">
    <location>
        <begin position="20"/>
        <end position="42"/>
    </location>
</feature>
<name>A0A0P0URR8_9GAMM</name>
<protein>
    <submittedName>
        <fullName evidence="7">Ribonuclease BN</fullName>
    </submittedName>
</protein>
<evidence type="ECO:0000256" key="5">
    <source>
        <dbReference type="ARBA" id="ARBA00023136"/>
    </source>
</evidence>
<feature type="transmembrane region" description="Helical" evidence="6">
    <location>
        <begin position="223"/>
        <end position="256"/>
    </location>
</feature>
<keyword evidence="8" id="KW-1185">Reference proteome</keyword>